<dbReference type="Pfam" id="PF13228">
    <property type="entry name" value="DUF4037"/>
    <property type="match status" value="1"/>
</dbReference>
<gene>
    <name evidence="5" type="ORF">D2E26_0982</name>
</gene>
<dbReference type="SUPFAM" id="SSF48452">
    <property type="entry name" value="TPR-like"/>
    <property type="match status" value="2"/>
</dbReference>
<dbReference type="RefSeq" id="WP_241218884.1">
    <property type="nucleotide sequence ID" value="NZ_QXGM01000002.1"/>
</dbReference>
<dbReference type="AlphaFoldDB" id="A0A430FQ32"/>
<sequence>MTQQFDTHQFMTTLDALFAEHASPERIDDFLQEAMVTAENAGDNAGLLAVLNETMGFYRSQERHDENQWIVQRSLELAIRMGLTGTPTWVTTLINAATAMRAAQHYDQAEDLYDQALAAAQNICDPNDRTLAALHNNRSMLFMETDRPEQARDELEQALRIMQQQSPDTQRDLDIASSLTNLAQVWQAIAHKQAATSSPHVSEMEVLQSLHQALTTAQQALDAFHACNQDNDGHAAAALITYGNVLVELGRIDEALPSLRRAIDVLALNYGPDSIRTKDFAEYVHSIEEMANQVHAEVSSSSPHISESQQPMAPRQTGMELSREFWNTAVRPMLEQEFPELLPRIAAGLVGHGSECFGFDDEISQDHDFFPRVCIWLTPEDFVQYGQTLQNAYETTQLAYVREHGNEQQLGQLAYVQEEQSKGRTARDGVFSIPQFFEGLTGQAQAPRSDEPHLWLMLDETTLATATNGRIFADPLGAFSKARQAFLLMPDDVRIALISRRLGMASQGGQANLPRMFARNDASAAMLCITEFVHAITSLVFLMNEPIRAGYCPYYKWQFAALRKLSARPAMMLDDVCDPLEHILQLSSEACFNPDSPARKELTETIELICNRVTCGLQAAGLTSSAHTFLEWQRPYVEEHISSSDPSLHK</sequence>
<dbReference type="InterPro" id="IPR025117">
    <property type="entry name" value="DUF4037"/>
</dbReference>
<name>A0A430FQ32_9BIFI</name>
<dbReference type="PANTHER" id="PTHR45641">
    <property type="entry name" value="TETRATRICOPEPTIDE REPEAT PROTEIN (AFU_ORTHOLOGUE AFUA_6G03870)"/>
    <property type="match status" value="1"/>
</dbReference>
<comment type="caution">
    <text evidence="5">The sequence shown here is derived from an EMBL/GenBank/DDBJ whole genome shotgun (WGS) entry which is preliminary data.</text>
</comment>
<dbReference type="EMBL" id="QXGM01000002">
    <property type="protein sequence ID" value="RSX54928.1"/>
    <property type="molecule type" value="Genomic_DNA"/>
</dbReference>
<evidence type="ECO:0000256" key="3">
    <source>
        <dbReference type="PROSITE-ProRule" id="PRU00339"/>
    </source>
</evidence>
<dbReference type="Pfam" id="PF13181">
    <property type="entry name" value="TPR_8"/>
    <property type="match status" value="1"/>
</dbReference>
<feature type="repeat" description="TPR" evidence="3">
    <location>
        <begin position="236"/>
        <end position="269"/>
    </location>
</feature>
<proteinExistence type="predicted"/>
<evidence type="ECO:0000259" key="4">
    <source>
        <dbReference type="Pfam" id="PF13228"/>
    </source>
</evidence>
<keyword evidence="6" id="KW-1185">Reference proteome</keyword>
<keyword evidence="1" id="KW-0677">Repeat</keyword>
<dbReference type="Gene3D" id="1.25.40.10">
    <property type="entry name" value="Tetratricopeptide repeat domain"/>
    <property type="match status" value="2"/>
</dbReference>
<keyword evidence="2 3" id="KW-0802">TPR repeat</keyword>
<feature type="domain" description="DUF4037" evidence="4">
    <location>
        <begin position="455"/>
        <end position="557"/>
    </location>
</feature>
<dbReference type="PROSITE" id="PS50005">
    <property type="entry name" value="TPR"/>
    <property type="match status" value="1"/>
</dbReference>
<organism evidence="5 6">
    <name type="scientific">Bifidobacterium dolichotidis</name>
    <dbReference type="NCBI Taxonomy" id="2306976"/>
    <lineage>
        <taxon>Bacteria</taxon>
        <taxon>Bacillati</taxon>
        <taxon>Actinomycetota</taxon>
        <taxon>Actinomycetes</taxon>
        <taxon>Bifidobacteriales</taxon>
        <taxon>Bifidobacteriaceae</taxon>
        <taxon>Bifidobacterium</taxon>
    </lineage>
</organism>
<dbReference type="PANTHER" id="PTHR45641:SF19">
    <property type="entry name" value="NEPHROCYSTIN-3"/>
    <property type="match status" value="1"/>
</dbReference>
<evidence type="ECO:0000313" key="5">
    <source>
        <dbReference type="EMBL" id="RSX54928.1"/>
    </source>
</evidence>
<protein>
    <submittedName>
        <fullName evidence="5">Tetratricopeptide repeat protein</fullName>
    </submittedName>
</protein>
<accession>A0A430FQ32</accession>
<dbReference type="SMART" id="SM00028">
    <property type="entry name" value="TPR"/>
    <property type="match status" value="3"/>
</dbReference>
<evidence type="ECO:0000256" key="2">
    <source>
        <dbReference type="ARBA" id="ARBA00022803"/>
    </source>
</evidence>
<reference evidence="5 6" key="1">
    <citation type="submission" date="2018-09" db="EMBL/GenBank/DDBJ databases">
        <title>Characterization of the phylogenetic diversity of five novel species belonging to the genus Bifidobacterium.</title>
        <authorList>
            <person name="Lugli G.A."/>
            <person name="Duranti S."/>
            <person name="Milani C."/>
        </authorList>
    </citation>
    <scope>NUCLEOTIDE SEQUENCE [LARGE SCALE GENOMIC DNA]</scope>
    <source>
        <strain evidence="5 6">2036B</strain>
    </source>
</reference>
<evidence type="ECO:0000256" key="1">
    <source>
        <dbReference type="ARBA" id="ARBA00022737"/>
    </source>
</evidence>
<dbReference type="Proteomes" id="UP000287609">
    <property type="component" value="Unassembled WGS sequence"/>
</dbReference>
<dbReference type="InterPro" id="IPR019734">
    <property type="entry name" value="TPR_rpt"/>
</dbReference>
<evidence type="ECO:0000313" key="6">
    <source>
        <dbReference type="Proteomes" id="UP000287609"/>
    </source>
</evidence>
<dbReference type="InterPro" id="IPR011990">
    <property type="entry name" value="TPR-like_helical_dom_sf"/>
</dbReference>
<dbReference type="Pfam" id="PF13424">
    <property type="entry name" value="TPR_12"/>
    <property type="match status" value="1"/>
</dbReference>